<evidence type="ECO:0000259" key="6">
    <source>
        <dbReference type="PROSITE" id="PS50110"/>
    </source>
</evidence>
<dbReference type="PRINTS" id="PR00032">
    <property type="entry name" value="HTHARAC"/>
</dbReference>
<keyword evidence="8" id="KW-1185">Reference proteome</keyword>
<dbReference type="SUPFAM" id="SSF46689">
    <property type="entry name" value="Homeodomain-like"/>
    <property type="match status" value="2"/>
</dbReference>
<keyword evidence="4" id="KW-0597">Phosphoprotein</keyword>
<feature type="domain" description="Response regulatory" evidence="6">
    <location>
        <begin position="3"/>
        <end position="120"/>
    </location>
</feature>
<dbReference type="EMBL" id="CAJRAY010000035">
    <property type="protein sequence ID" value="CAG5084180.1"/>
    <property type="molecule type" value="Genomic_DNA"/>
</dbReference>
<protein>
    <submittedName>
        <fullName evidence="7">YesN19</fullName>
    </submittedName>
</protein>
<dbReference type="InterPro" id="IPR018060">
    <property type="entry name" value="HTH_AraC"/>
</dbReference>
<evidence type="ECO:0000256" key="2">
    <source>
        <dbReference type="ARBA" id="ARBA00023125"/>
    </source>
</evidence>
<comment type="caution">
    <text evidence="7">The sequence shown here is derived from an EMBL/GenBank/DDBJ whole genome shotgun (WGS) entry which is preliminary data.</text>
</comment>
<evidence type="ECO:0000256" key="4">
    <source>
        <dbReference type="PROSITE-ProRule" id="PRU00169"/>
    </source>
</evidence>
<dbReference type="PANTHER" id="PTHR43280:SF2">
    <property type="entry name" value="HTH-TYPE TRANSCRIPTIONAL REGULATOR EXSA"/>
    <property type="match status" value="1"/>
</dbReference>
<dbReference type="InterPro" id="IPR011006">
    <property type="entry name" value="CheY-like_superfamily"/>
</dbReference>
<keyword evidence="1" id="KW-0805">Transcription regulation</keyword>
<accession>A0ABM8V310</accession>
<dbReference type="Gene3D" id="1.10.10.60">
    <property type="entry name" value="Homeodomain-like"/>
    <property type="match status" value="2"/>
</dbReference>
<dbReference type="CDD" id="cd17536">
    <property type="entry name" value="REC_YesN-like"/>
    <property type="match status" value="1"/>
</dbReference>
<evidence type="ECO:0000259" key="5">
    <source>
        <dbReference type="PROSITE" id="PS01124"/>
    </source>
</evidence>
<dbReference type="Proteomes" id="UP000681526">
    <property type="component" value="Unassembled WGS sequence"/>
</dbReference>
<reference evidence="7 8" key="1">
    <citation type="submission" date="2021-04" db="EMBL/GenBank/DDBJ databases">
        <authorList>
            <person name="Rakotoarivonina H."/>
        </authorList>
    </citation>
    <scope>NUCLEOTIDE SEQUENCE [LARGE SCALE GENOMIC DNA]</scope>
    <source>
        <strain evidence="7 8">XE</strain>
    </source>
</reference>
<keyword evidence="2" id="KW-0238">DNA-binding</keyword>
<dbReference type="InterPro" id="IPR009057">
    <property type="entry name" value="Homeodomain-like_sf"/>
</dbReference>
<dbReference type="PROSITE" id="PS50110">
    <property type="entry name" value="RESPONSE_REGULATORY"/>
    <property type="match status" value="1"/>
</dbReference>
<feature type="modified residue" description="4-aspartylphosphate" evidence="4">
    <location>
        <position position="55"/>
    </location>
</feature>
<dbReference type="Pfam" id="PF12833">
    <property type="entry name" value="HTH_18"/>
    <property type="match status" value="1"/>
</dbReference>
<dbReference type="PROSITE" id="PS01124">
    <property type="entry name" value="HTH_ARAC_FAMILY_2"/>
    <property type="match status" value="1"/>
</dbReference>
<dbReference type="SMART" id="SM00342">
    <property type="entry name" value="HTH_ARAC"/>
    <property type="match status" value="1"/>
</dbReference>
<evidence type="ECO:0000256" key="1">
    <source>
        <dbReference type="ARBA" id="ARBA00023015"/>
    </source>
</evidence>
<dbReference type="SMART" id="SM00448">
    <property type="entry name" value="REC"/>
    <property type="match status" value="1"/>
</dbReference>
<keyword evidence="3" id="KW-0804">Transcription</keyword>
<dbReference type="PANTHER" id="PTHR43280">
    <property type="entry name" value="ARAC-FAMILY TRANSCRIPTIONAL REGULATOR"/>
    <property type="match status" value="1"/>
</dbReference>
<dbReference type="Pfam" id="PF00072">
    <property type="entry name" value="Response_reg"/>
    <property type="match status" value="1"/>
</dbReference>
<dbReference type="InterPro" id="IPR001789">
    <property type="entry name" value="Sig_transdc_resp-reg_receiver"/>
</dbReference>
<name>A0ABM8V310_THEXY</name>
<dbReference type="Gene3D" id="3.40.50.2300">
    <property type="match status" value="1"/>
</dbReference>
<sequence>MYNLLVVDDEEIAVRGIVQGIDWVSAEIANVFTAYDAAEAREIFRQHPIHIMISDIEMPNETGIDLLEWVNEHSPQTETIFLTGHADFRYAQQAIQLSSFDYLLKPIDHEQLKACVVKALGKIRQREQEEAFRKTYEYYYEQWNRQLPLLIERFWQDVFHHRLAPTPEQLEPMLALYGIELTADSPVLPILISVEEWKQDWSARDEEIMTYALKNAAGDILLRDSAGHVIQDGHGMLFALFYDPQGLGGDEPEARCREYVRKAGELLYSVVSCYIGEPAPLRELPPNIALLAEMERHNVHRTGEVFRASAFMRQPVRSAYMPNFGEWALLIENGREPELIRRIDEAFAAFTREPPDRAAMMLYISGLTYEVFQALLRRGLSPGDVYPDGGHPDVNQTMRTLAALKSWTIAFTGNARKVIAEHSEASSNTIVRVKRFVDAHLHDDLNRERIAGHVYLNPAYLSRLFRKETGMSLTDYIVDRRMEKAKEALAKTNVKISDIALSVGYANFSHFSKQFKRSTGLTPQEYRKKYQEIE</sequence>
<gene>
    <name evidence="7" type="primary">txxe 1630-yesN19</name>
    <name evidence="7" type="ORF">TXXE_07560</name>
</gene>
<evidence type="ECO:0000256" key="3">
    <source>
        <dbReference type="ARBA" id="ARBA00023163"/>
    </source>
</evidence>
<organism evidence="7 8">
    <name type="scientific">Thermobacillus xylanilyticus</name>
    <dbReference type="NCBI Taxonomy" id="76633"/>
    <lineage>
        <taxon>Bacteria</taxon>
        <taxon>Bacillati</taxon>
        <taxon>Bacillota</taxon>
        <taxon>Bacilli</taxon>
        <taxon>Bacillales</taxon>
        <taxon>Paenibacillaceae</taxon>
        <taxon>Thermobacillus</taxon>
    </lineage>
</organism>
<dbReference type="SUPFAM" id="SSF52172">
    <property type="entry name" value="CheY-like"/>
    <property type="match status" value="1"/>
</dbReference>
<proteinExistence type="predicted"/>
<dbReference type="RefSeq" id="WP_213484088.1">
    <property type="nucleotide sequence ID" value="NZ_CAJRAY010000035.1"/>
</dbReference>
<dbReference type="InterPro" id="IPR018062">
    <property type="entry name" value="HTH_AraC-typ_CS"/>
</dbReference>
<feature type="domain" description="HTH araC/xylS-type" evidence="5">
    <location>
        <begin position="431"/>
        <end position="529"/>
    </location>
</feature>
<evidence type="ECO:0000313" key="7">
    <source>
        <dbReference type="EMBL" id="CAG5084180.1"/>
    </source>
</evidence>
<evidence type="ECO:0000313" key="8">
    <source>
        <dbReference type="Proteomes" id="UP000681526"/>
    </source>
</evidence>
<dbReference type="PROSITE" id="PS00041">
    <property type="entry name" value="HTH_ARAC_FAMILY_1"/>
    <property type="match status" value="1"/>
</dbReference>
<dbReference type="InterPro" id="IPR020449">
    <property type="entry name" value="Tscrpt_reg_AraC-type_HTH"/>
</dbReference>